<keyword evidence="3" id="KW-0597">Phosphoprotein</keyword>
<dbReference type="RefSeq" id="WP_127002848.1">
    <property type="nucleotide sequence ID" value="NZ_CP173191.1"/>
</dbReference>
<dbReference type="SMART" id="SM00388">
    <property type="entry name" value="HisKA"/>
    <property type="match status" value="1"/>
</dbReference>
<dbReference type="Pfam" id="PF02518">
    <property type="entry name" value="HATPase_c"/>
    <property type="match status" value="1"/>
</dbReference>
<dbReference type="Gene3D" id="3.30.565.10">
    <property type="entry name" value="Histidine kinase-like ATPase, C-terminal domain"/>
    <property type="match status" value="1"/>
</dbReference>
<dbReference type="CDD" id="cd00082">
    <property type="entry name" value="HisKA"/>
    <property type="match status" value="1"/>
</dbReference>
<proteinExistence type="predicted"/>
<dbReference type="InterPro" id="IPR036890">
    <property type="entry name" value="HATPase_C_sf"/>
</dbReference>
<evidence type="ECO:0000256" key="5">
    <source>
        <dbReference type="ARBA" id="ARBA00022777"/>
    </source>
</evidence>
<dbReference type="InterPro" id="IPR004358">
    <property type="entry name" value="Sig_transdc_His_kin-like_C"/>
</dbReference>
<dbReference type="PROSITE" id="PS50109">
    <property type="entry name" value="HIS_KIN"/>
    <property type="match status" value="1"/>
</dbReference>
<dbReference type="PANTHER" id="PTHR43047">
    <property type="entry name" value="TWO-COMPONENT HISTIDINE PROTEIN KINASE"/>
    <property type="match status" value="1"/>
</dbReference>
<reference evidence="9 10" key="1">
    <citation type="submission" date="2018-12" db="EMBL/GenBank/DDBJ databases">
        <authorList>
            <person name="Yang Y."/>
        </authorList>
    </citation>
    <scope>NUCLEOTIDE SEQUENCE [LARGE SCALE GENOMIC DNA]</scope>
    <source>
        <strain evidence="9 10">GSF71</strain>
    </source>
</reference>
<feature type="domain" description="Histidine kinase" evidence="8">
    <location>
        <begin position="323"/>
        <end position="542"/>
    </location>
</feature>
<dbReference type="InterPro" id="IPR005467">
    <property type="entry name" value="His_kinase_dom"/>
</dbReference>
<keyword evidence="4" id="KW-0808">Transferase</keyword>
<dbReference type="PANTHER" id="PTHR43047:SF63">
    <property type="entry name" value="HISTIDINE KINASE"/>
    <property type="match status" value="1"/>
</dbReference>
<dbReference type="InterPro" id="IPR036097">
    <property type="entry name" value="HisK_dim/P_sf"/>
</dbReference>
<evidence type="ECO:0000313" key="9">
    <source>
        <dbReference type="EMBL" id="RUQ66003.1"/>
    </source>
</evidence>
<comment type="catalytic activity">
    <reaction evidence="1">
        <text>ATP + protein L-histidine = ADP + protein N-phospho-L-histidine.</text>
        <dbReference type="EC" id="2.7.13.3"/>
    </reaction>
</comment>
<dbReference type="AlphaFoldDB" id="A0A433J2S4"/>
<evidence type="ECO:0000313" key="10">
    <source>
        <dbReference type="Proteomes" id="UP000280346"/>
    </source>
</evidence>
<dbReference type="Gene3D" id="1.10.287.130">
    <property type="match status" value="1"/>
</dbReference>
<dbReference type="InterPro" id="IPR054327">
    <property type="entry name" value="His-kinase-like_sensor"/>
</dbReference>
<comment type="caution">
    <text evidence="9">The sequence shown here is derived from an EMBL/GenBank/DDBJ whole genome shotgun (WGS) entry which is preliminary data.</text>
</comment>
<gene>
    <name evidence="9" type="ORF">EJ913_24490</name>
</gene>
<dbReference type="Proteomes" id="UP000280346">
    <property type="component" value="Unassembled WGS sequence"/>
</dbReference>
<feature type="transmembrane region" description="Helical" evidence="6">
    <location>
        <begin position="282"/>
        <end position="302"/>
    </location>
</feature>
<feature type="transmembrane region" description="Helical" evidence="6">
    <location>
        <begin position="257"/>
        <end position="275"/>
    </location>
</feature>
<dbReference type="Gene3D" id="3.30.450.20">
    <property type="entry name" value="PAS domain"/>
    <property type="match status" value="2"/>
</dbReference>
<dbReference type="SUPFAM" id="SSF47384">
    <property type="entry name" value="Homodimeric domain of signal transducing histidine kinase"/>
    <property type="match status" value="1"/>
</dbReference>
<dbReference type="EC" id="2.7.13.3" evidence="2"/>
<dbReference type="GO" id="GO:0009927">
    <property type="term" value="F:histidine phosphotransfer kinase activity"/>
    <property type="evidence" value="ECO:0007669"/>
    <property type="project" value="TreeGrafter"/>
</dbReference>
<dbReference type="GO" id="GO:0000155">
    <property type="term" value="F:phosphorelay sensor kinase activity"/>
    <property type="evidence" value="ECO:0007669"/>
    <property type="project" value="InterPro"/>
</dbReference>
<keyword evidence="6" id="KW-0472">Membrane</keyword>
<dbReference type="Pfam" id="PF00512">
    <property type="entry name" value="HisKA"/>
    <property type="match status" value="1"/>
</dbReference>
<feature type="signal peptide" evidence="7">
    <location>
        <begin position="1"/>
        <end position="20"/>
    </location>
</feature>
<dbReference type="PRINTS" id="PR00344">
    <property type="entry name" value="BCTRLSENSOR"/>
</dbReference>
<accession>A0A433J2S4</accession>
<dbReference type="InterPro" id="IPR003661">
    <property type="entry name" value="HisK_dim/P_dom"/>
</dbReference>
<evidence type="ECO:0000256" key="2">
    <source>
        <dbReference type="ARBA" id="ARBA00012438"/>
    </source>
</evidence>
<organism evidence="9 10">
    <name type="scientific">Azospirillum doebereinerae</name>
    <dbReference type="NCBI Taxonomy" id="92933"/>
    <lineage>
        <taxon>Bacteria</taxon>
        <taxon>Pseudomonadati</taxon>
        <taxon>Pseudomonadota</taxon>
        <taxon>Alphaproteobacteria</taxon>
        <taxon>Rhodospirillales</taxon>
        <taxon>Azospirillaceae</taxon>
        <taxon>Azospirillum</taxon>
    </lineage>
</organism>
<keyword evidence="7" id="KW-0732">Signal</keyword>
<protein>
    <recommendedName>
        <fullName evidence="2">histidine kinase</fullName>
        <ecNumber evidence="2">2.7.13.3</ecNumber>
    </recommendedName>
</protein>
<evidence type="ECO:0000259" key="8">
    <source>
        <dbReference type="PROSITE" id="PS50109"/>
    </source>
</evidence>
<dbReference type="CDD" id="cd12915">
    <property type="entry name" value="PDC2_DGC_like"/>
    <property type="match status" value="1"/>
</dbReference>
<evidence type="ECO:0000256" key="4">
    <source>
        <dbReference type="ARBA" id="ARBA00022679"/>
    </source>
</evidence>
<dbReference type="OrthoDB" id="9804645at2"/>
<dbReference type="SUPFAM" id="SSF55874">
    <property type="entry name" value="ATPase domain of HSP90 chaperone/DNA topoisomerase II/histidine kinase"/>
    <property type="match status" value="1"/>
</dbReference>
<keyword evidence="6" id="KW-1133">Transmembrane helix</keyword>
<evidence type="ECO:0000256" key="7">
    <source>
        <dbReference type="SAM" id="SignalP"/>
    </source>
</evidence>
<evidence type="ECO:0000256" key="6">
    <source>
        <dbReference type="SAM" id="Phobius"/>
    </source>
</evidence>
<keyword evidence="5 9" id="KW-0418">Kinase</keyword>
<name>A0A433J2S4_9PROT</name>
<sequence length="542" mass="58133">MRRPLSFRSSVVALALVALAAVWAGYTQMVDALLAGQQRDAIAGAETTARAYESSTNRMLHEIDITLRNFAVKYGEGGLGRARQVLDDGLFDVNLIHHFSVFDANGVQTFRSEGQGLAEPLGDAAELAFHQGEGRTLMHIGVPYAGTNSGRPLLRFSRRLDDAEGRFAGIVAANIDPDHLSDFYRQADTGPHGVVTLVGLDAVVRARGAKTGNDGIGMSNADSALWPAMRKALIGVYWQDSKADGLRRAYAYRQVQGYPLVIAVGAALVDMEAAVGGLRRHLLAIAALVSLSIAIVAAFLLVQHRNAERLEAALAVNRDFLARVSHELRTPLNAILGFSEIIKDQLLGPQAGARYADYAKDIHVSGQHLLTLIDDILDLSRLQAGKMALHLEPVDPVAAAEWAMRIVAPQAEQKAIRMDIHRPPVPAPIVADERALKQMLLNLLSNAVKFTPAGGRIHITVARGMGGRCVLRITDTGVGMTAEQLRQAVVPFGQTSAQTTRPGQGTGLGLSIVKSLIEAHGGHMRIDSRPGQGSQVTLEFAA</sequence>
<dbReference type="InterPro" id="IPR003594">
    <property type="entry name" value="HATPase_dom"/>
</dbReference>
<keyword evidence="10" id="KW-1185">Reference proteome</keyword>
<dbReference type="CDD" id="cd12914">
    <property type="entry name" value="PDC1_DGC_like"/>
    <property type="match status" value="1"/>
</dbReference>
<evidence type="ECO:0000256" key="3">
    <source>
        <dbReference type="ARBA" id="ARBA00022553"/>
    </source>
</evidence>
<keyword evidence="6" id="KW-0812">Transmembrane</keyword>
<dbReference type="CDD" id="cd16922">
    <property type="entry name" value="HATPase_EvgS-ArcB-TorS-like"/>
    <property type="match status" value="1"/>
</dbReference>
<dbReference type="SMART" id="SM00387">
    <property type="entry name" value="HATPase_c"/>
    <property type="match status" value="1"/>
</dbReference>
<dbReference type="EMBL" id="RZIJ01000024">
    <property type="protein sequence ID" value="RUQ66003.1"/>
    <property type="molecule type" value="Genomic_DNA"/>
</dbReference>
<dbReference type="Pfam" id="PF22588">
    <property type="entry name" value="dCache_1_like"/>
    <property type="match status" value="1"/>
</dbReference>
<dbReference type="GO" id="GO:0005886">
    <property type="term" value="C:plasma membrane"/>
    <property type="evidence" value="ECO:0007669"/>
    <property type="project" value="TreeGrafter"/>
</dbReference>
<evidence type="ECO:0000256" key="1">
    <source>
        <dbReference type="ARBA" id="ARBA00000085"/>
    </source>
</evidence>
<feature type="chain" id="PRO_5019151656" description="histidine kinase" evidence="7">
    <location>
        <begin position="21"/>
        <end position="542"/>
    </location>
</feature>